<reference evidence="1" key="1">
    <citation type="submission" date="2019-12" db="EMBL/GenBank/DDBJ databases">
        <title>Actinomadura physcomitrii sp. nov., a novel actinomycete isolated from moss [Physcomitrium sphaericum (Ludw) Fuernr].</title>
        <authorList>
            <person name="Zhuang X."/>
        </authorList>
    </citation>
    <scope>NUCLEOTIDE SEQUENCE [LARGE SCALE GENOMIC DNA]</scope>
    <source>
        <strain evidence="1">LD22</strain>
    </source>
</reference>
<evidence type="ECO:0000313" key="1">
    <source>
        <dbReference type="EMBL" id="MVZ99837.1"/>
    </source>
</evidence>
<evidence type="ECO:0000313" key="2">
    <source>
        <dbReference type="Proteomes" id="UP000462055"/>
    </source>
</evidence>
<dbReference type="RefSeq" id="WP_160573511.1">
    <property type="nucleotide sequence ID" value="NZ_WBMS02000003.1"/>
</dbReference>
<gene>
    <name evidence="1" type="ORF">F8568_005475</name>
</gene>
<sequence length="46" mass="5186">MIDQMLERVEARDLIAVSRTPGTHERLRRLGVSVRYGDFLPSGTSV</sequence>
<proteinExistence type="predicted"/>
<keyword evidence="2" id="KW-1185">Reference proteome</keyword>
<organism evidence="1 2">
    <name type="scientific">Actinomadura physcomitrii</name>
    <dbReference type="NCBI Taxonomy" id="2650748"/>
    <lineage>
        <taxon>Bacteria</taxon>
        <taxon>Bacillati</taxon>
        <taxon>Actinomycetota</taxon>
        <taxon>Actinomycetes</taxon>
        <taxon>Streptosporangiales</taxon>
        <taxon>Thermomonosporaceae</taxon>
        <taxon>Actinomadura</taxon>
    </lineage>
</organism>
<dbReference type="EMBL" id="WBMS02000003">
    <property type="protein sequence ID" value="MVZ99837.1"/>
    <property type="molecule type" value="Genomic_DNA"/>
</dbReference>
<dbReference type="Proteomes" id="UP000462055">
    <property type="component" value="Unassembled WGS sequence"/>
</dbReference>
<protein>
    <submittedName>
        <fullName evidence="1">Uncharacterized protein</fullName>
    </submittedName>
</protein>
<comment type="caution">
    <text evidence="1">The sequence shown here is derived from an EMBL/GenBank/DDBJ whole genome shotgun (WGS) entry which is preliminary data.</text>
</comment>
<dbReference type="AlphaFoldDB" id="A0A6I4M1M3"/>
<accession>A0A6I4M1M3</accession>
<name>A0A6I4M1M3_9ACTN</name>